<name>A0ABW4X9E0_9ACTN</name>
<sequence length="62" mass="6821">MSPIKLSRRSSGDDREDTVDVDDALVDELRQVVDATPGLTLADAFREGIEHVIQKRRGGGQQ</sequence>
<proteinExistence type="predicted"/>
<protein>
    <submittedName>
        <fullName evidence="1">Uncharacterized protein</fullName>
    </submittedName>
</protein>
<gene>
    <name evidence="1" type="ORF">ACFSHS_09065</name>
</gene>
<dbReference type="RefSeq" id="WP_376874276.1">
    <property type="nucleotide sequence ID" value="NZ_JBHUHP010000009.1"/>
</dbReference>
<dbReference type="Proteomes" id="UP001597402">
    <property type="component" value="Unassembled WGS sequence"/>
</dbReference>
<reference evidence="2" key="1">
    <citation type="journal article" date="2019" name="Int. J. Syst. Evol. Microbiol.">
        <title>The Global Catalogue of Microorganisms (GCM) 10K type strain sequencing project: providing services to taxonomists for standard genome sequencing and annotation.</title>
        <authorList>
            <consortium name="The Broad Institute Genomics Platform"/>
            <consortium name="The Broad Institute Genome Sequencing Center for Infectious Disease"/>
            <person name="Wu L."/>
            <person name="Ma J."/>
        </authorList>
    </citation>
    <scope>NUCLEOTIDE SEQUENCE [LARGE SCALE GENOMIC DNA]</scope>
    <source>
        <strain evidence="2">JCM 3338</strain>
    </source>
</reference>
<evidence type="ECO:0000313" key="1">
    <source>
        <dbReference type="EMBL" id="MFD2091722.1"/>
    </source>
</evidence>
<dbReference type="EMBL" id="JBHUHP010000009">
    <property type="protein sequence ID" value="MFD2091722.1"/>
    <property type="molecule type" value="Genomic_DNA"/>
</dbReference>
<comment type="caution">
    <text evidence="1">The sequence shown here is derived from an EMBL/GenBank/DDBJ whole genome shotgun (WGS) entry which is preliminary data.</text>
</comment>
<organism evidence="1 2">
    <name type="scientific">Blastococcus deserti</name>
    <dbReference type="NCBI Taxonomy" id="2259033"/>
    <lineage>
        <taxon>Bacteria</taxon>
        <taxon>Bacillati</taxon>
        <taxon>Actinomycetota</taxon>
        <taxon>Actinomycetes</taxon>
        <taxon>Geodermatophilales</taxon>
        <taxon>Geodermatophilaceae</taxon>
        <taxon>Blastococcus</taxon>
    </lineage>
</organism>
<keyword evidence="2" id="KW-1185">Reference proteome</keyword>
<evidence type="ECO:0000313" key="2">
    <source>
        <dbReference type="Proteomes" id="UP001597402"/>
    </source>
</evidence>
<accession>A0ABW4X9E0</accession>